<dbReference type="Proteomes" id="UP000033163">
    <property type="component" value="Chromosome I"/>
</dbReference>
<sequence>MLIKVKPYGMDLPYRYGFCSGMRATLQNLMNLQFNFKR</sequence>
<gene>
    <name evidence="1" type="ORF">PRIO_5776</name>
</gene>
<dbReference type="KEGG" id="pri:PRIO_5776"/>
<reference evidence="2" key="1">
    <citation type="submission" date="2015-03" db="EMBL/GenBank/DDBJ databases">
        <authorList>
            <person name="Wibberg D."/>
        </authorList>
    </citation>
    <scope>NUCLEOTIDE SEQUENCE [LARGE SCALE GENOMIC DNA]</scope>
</reference>
<dbReference type="HOGENOM" id="CLU_3331019_0_0_9"/>
<evidence type="ECO:0000313" key="2">
    <source>
        <dbReference type="Proteomes" id="UP000033163"/>
    </source>
</evidence>
<proteinExistence type="predicted"/>
<dbReference type="AlphaFoldDB" id="A0A0E3WJ48"/>
<organism evidence="1 2">
    <name type="scientific">Paenibacillus riograndensis SBR5</name>
    <dbReference type="NCBI Taxonomy" id="1073571"/>
    <lineage>
        <taxon>Bacteria</taxon>
        <taxon>Bacillati</taxon>
        <taxon>Bacillota</taxon>
        <taxon>Bacilli</taxon>
        <taxon>Bacillales</taxon>
        <taxon>Paenibacillaceae</taxon>
        <taxon>Paenibacillus</taxon>
        <taxon>Paenibacillus sonchi group</taxon>
    </lineage>
</organism>
<name>A0A0E3WJ48_9BACL</name>
<evidence type="ECO:0000313" key="1">
    <source>
        <dbReference type="EMBL" id="CQR58163.1"/>
    </source>
</evidence>
<dbReference type="PATRIC" id="fig|1073571.4.peg.6202"/>
<protein>
    <submittedName>
        <fullName evidence="1">Uncharacterized protein</fullName>
    </submittedName>
</protein>
<dbReference type="EMBL" id="LN831776">
    <property type="protein sequence ID" value="CQR58163.1"/>
    <property type="molecule type" value="Genomic_DNA"/>
</dbReference>
<accession>A0A0E3WJ48</accession>